<name>A0A0E9TXV1_ANGAN</name>
<reference evidence="1" key="1">
    <citation type="submission" date="2014-11" db="EMBL/GenBank/DDBJ databases">
        <authorList>
            <person name="Amaro Gonzalez C."/>
        </authorList>
    </citation>
    <scope>NUCLEOTIDE SEQUENCE</scope>
</reference>
<dbReference type="AlphaFoldDB" id="A0A0E9TXV1"/>
<reference evidence="1" key="2">
    <citation type="journal article" date="2015" name="Fish Shellfish Immunol.">
        <title>Early steps in the European eel (Anguilla anguilla)-Vibrio vulnificus interaction in the gills: Role of the RtxA13 toxin.</title>
        <authorList>
            <person name="Callol A."/>
            <person name="Pajuelo D."/>
            <person name="Ebbesson L."/>
            <person name="Teles M."/>
            <person name="MacKenzie S."/>
            <person name="Amaro C."/>
        </authorList>
    </citation>
    <scope>NUCLEOTIDE SEQUENCE</scope>
</reference>
<protein>
    <submittedName>
        <fullName evidence="1">Uncharacterized protein</fullName>
    </submittedName>
</protein>
<accession>A0A0E9TXV1</accession>
<evidence type="ECO:0000313" key="1">
    <source>
        <dbReference type="EMBL" id="JAH58361.1"/>
    </source>
</evidence>
<organism evidence="1">
    <name type="scientific">Anguilla anguilla</name>
    <name type="common">European freshwater eel</name>
    <name type="synonym">Muraena anguilla</name>
    <dbReference type="NCBI Taxonomy" id="7936"/>
    <lineage>
        <taxon>Eukaryota</taxon>
        <taxon>Metazoa</taxon>
        <taxon>Chordata</taxon>
        <taxon>Craniata</taxon>
        <taxon>Vertebrata</taxon>
        <taxon>Euteleostomi</taxon>
        <taxon>Actinopterygii</taxon>
        <taxon>Neopterygii</taxon>
        <taxon>Teleostei</taxon>
        <taxon>Anguilliformes</taxon>
        <taxon>Anguillidae</taxon>
        <taxon>Anguilla</taxon>
    </lineage>
</organism>
<dbReference type="EMBL" id="GBXM01050216">
    <property type="protein sequence ID" value="JAH58361.1"/>
    <property type="molecule type" value="Transcribed_RNA"/>
</dbReference>
<sequence>MLSAEKLLCTECCMPTKQIVYSILK</sequence>
<proteinExistence type="predicted"/>